<feature type="transmembrane region" description="Helical" evidence="5">
    <location>
        <begin position="499"/>
        <end position="518"/>
    </location>
</feature>
<proteinExistence type="predicted"/>
<dbReference type="eggNOG" id="COG0457">
    <property type="taxonomic scope" value="Bacteria"/>
</dbReference>
<evidence type="ECO:0000256" key="5">
    <source>
        <dbReference type="SAM" id="Phobius"/>
    </source>
</evidence>
<feature type="transmembrane region" description="Helical" evidence="5">
    <location>
        <begin position="445"/>
        <end position="464"/>
    </location>
</feature>
<dbReference type="PANTHER" id="PTHR37422:SF13">
    <property type="entry name" value="LIPOPOLYSACCHARIDE BIOSYNTHESIS PROTEIN PA4999-RELATED"/>
    <property type="match status" value="1"/>
</dbReference>
<comment type="subcellular location">
    <subcellularLocation>
        <location evidence="1">Membrane</location>
        <topology evidence="1">Multi-pass membrane protein</topology>
    </subcellularLocation>
</comment>
<feature type="transmembrane region" description="Helical" evidence="5">
    <location>
        <begin position="178"/>
        <end position="198"/>
    </location>
</feature>
<dbReference type="Pfam" id="PF04932">
    <property type="entry name" value="Wzy_C"/>
    <property type="match status" value="1"/>
</dbReference>
<evidence type="ECO:0000256" key="2">
    <source>
        <dbReference type="ARBA" id="ARBA00022692"/>
    </source>
</evidence>
<keyword evidence="4 5" id="KW-0472">Membrane</keyword>
<dbReference type="EMBL" id="AEDD01000012">
    <property type="protein sequence ID" value="EFM09144.1"/>
    <property type="molecule type" value="Genomic_DNA"/>
</dbReference>
<dbReference type="AlphaFoldDB" id="E0IEQ6"/>
<dbReference type="PANTHER" id="PTHR37422">
    <property type="entry name" value="TEICHURONIC ACID BIOSYNTHESIS PROTEIN TUAE"/>
    <property type="match status" value="1"/>
</dbReference>
<keyword evidence="3 5" id="KW-1133">Transmembrane helix</keyword>
<dbReference type="InterPro" id="IPR007016">
    <property type="entry name" value="O-antigen_ligase-rel_domated"/>
</dbReference>
<feature type="transmembrane region" description="Helical" evidence="5">
    <location>
        <begin position="12"/>
        <end position="31"/>
    </location>
</feature>
<gene>
    <name evidence="7" type="ORF">PaecuDRAFT_4147</name>
</gene>
<dbReference type="Proteomes" id="UP000005387">
    <property type="component" value="Unassembled WGS sequence"/>
</dbReference>
<feature type="transmembrane region" description="Helical" evidence="5">
    <location>
        <begin position="341"/>
        <end position="362"/>
    </location>
</feature>
<keyword evidence="8" id="KW-1185">Reference proteome</keyword>
<dbReference type="OrthoDB" id="1808577at2"/>
<sequence>MKKYASTNNSLLSSPFTVIALLLGLWFIIFPYQTGLFNALLFNFENSILQAALYLVILLLGTSIVAVMQRKQTEASTLGVVAAVWVIPLCYVISSFGAVSSYYAHWMILINALAAAMFFIAVIGSRHAIGRNMIEWSIVASGYIIVAWGLLNAFGIAYSRDALWEAQPGQYRLTSVFQYSNTYAALLIALFLVALYYSTHAANRYWRALHALMLVPIFVSFMLTLSRAALLLLPVLVLCLLPFLRLSKQILLLLYMIVSIGASLIILSQIDTNMLEIALQVVPSGLQGDAMLFSPFDRLSWSGWLPMLGVSAVVALCACYLHEKLERWLDGRLARIIGRKWSLFAVPAVLIVLFALGAALVLGSSAIRGILPASIADRIENINFQQHSVLERGTFYKDAMKVSSDYPVLGAGGGGWADLYQQYQHNPYTSRQAHNYFIQVLVETGWVGLLAHLAFFIGLLVLYIRGHIRYPERRGSHLVLFIMAFAILAHSMLDFDMSFVYMIAVVFACLGASATAFAPTTGRAKALEAEKASFAASWPSWITPVATGVIAVVAIVYTGQQLSAHSNYDKAIALAQQGKPINEVMVPLDKAIKSSPDHPTFSTVKSQWLMQVYQQTKTESYAKEAGELIDHVYHANPYDEAIISTKYQNEWAIGQEDAALATLEERIAKFNWNISAYSDAMHYYSLSGWNAGTSDKKERRQQLWGRVDELHKEVLRRMEELKKLPEGQLQGREFDIVPAIRQALGFVAYGRGDYAKAIEWTQPLATGDLTKLKEDPTLEYAVRTYLAALDATGQSNDELKNQLFAANPDEEAMLKALIAGRTK</sequence>
<feature type="transmembrane region" description="Helical" evidence="5">
    <location>
        <begin position="538"/>
        <end position="557"/>
    </location>
</feature>
<dbReference type="InterPro" id="IPR051533">
    <property type="entry name" value="WaaL-like"/>
</dbReference>
<evidence type="ECO:0000256" key="3">
    <source>
        <dbReference type="ARBA" id="ARBA00022989"/>
    </source>
</evidence>
<organism evidence="7 8">
    <name type="scientific">Paenibacillus curdlanolyticus YK9</name>
    <dbReference type="NCBI Taxonomy" id="717606"/>
    <lineage>
        <taxon>Bacteria</taxon>
        <taxon>Bacillati</taxon>
        <taxon>Bacillota</taxon>
        <taxon>Bacilli</taxon>
        <taxon>Bacillales</taxon>
        <taxon>Paenibacillaceae</taxon>
        <taxon>Paenibacillus</taxon>
    </lineage>
</organism>
<name>E0IEQ6_9BACL</name>
<evidence type="ECO:0000313" key="8">
    <source>
        <dbReference type="Proteomes" id="UP000005387"/>
    </source>
</evidence>
<protein>
    <submittedName>
        <fullName evidence="7">O-antigen polymerase</fullName>
    </submittedName>
</protein>
<evidence type="ECO:0000256" key="1">
    <source>
        <dbReference type="ARBA" id="ARBA00004141"/>
    </source>
</evidence>
<evidence type="ECO:0000259" key="6">
    <source>
        <dbReference type="Pfam" id="PF04932"/>
    </source>
</evidence>
<feature type="transmembrane region" description="Helical" evidence="5">
    <location>
        <begin position="476"/>
        <end position="493"/>
    </location>
</feature>
<reference evidence="7 8" key="1">
    <citation type="submission" date="2010-07" db="EMBL/GenBank/DDBJ databases">
        <title>The draft genome of Paenibacillus curdlanolyticus YK9.</title>
        <authorList>
            <consortium name="US DOE Joint Genome Institute (JGI-PGF)"/>
            <person name="Lucas S."/>
            <person name="Copeland A."/>
            <person name="Lapidus A."/>
            <person name="Cheng J.-F."/>
            <person name="Bruce D."/>
            <person name="Goodwin L."/>
            <person name="Pitluck S."/>
            <person name="Land M.L."/>
            <person name="Hauser L."/>
            <person name="Chang Y.-J."/>
            <person name="Jeffries C."/>
            <person name="Anderson I.J."/>
            <person name="Johnson E."/>
            <person name="Loganathan U."/>
            <person name="Mulhopadhyay B."/>
            <person name="Kyrpides N."/>
            <person name="Woyke T.J."/>
        </authorList>
    </citation>
    <scope>NUCLEOTIDE SEQUENCE [LARGE SCALE GENOMIC DNA]</scope>
    <source>
        <strain evidence="7 8">YK9</strain>
    </source>
</reference>
<feature type="transmembrane region" description="Helical" evidence="5">
    <location>
        <begin position="228"/>
        <end position="244"/>
    </location>
</feature>
<dbReference type="eggNOG" id="COG3307">
    <property type="taxonomic scope" value="Bacteria"/>
</dbReference>
<keyword evidence="2 5" id="KW-0812">Transmembrane</keyword>
<accession>E0IEQ6</accession>
<feature type="transmembrane region" description="Helical" evidence="5">
    <location>
        <begin position="103"/>
        <end position="124"/>
    </location>
</feature>
<dbReference type="GO" id="GO:0016020">
    <property type="term" value="C:membrane"/>
    <property type="evidence" value="ECO:0007669"/>
    <property type="project" value="UniProtKB-SubCell"/>
</dbReference>
<feature type="transmembrane region" description="Helical" evidence="5">
    <location>
        <begin position="75"/>
        <end position="97"/>
    </location>
</feature>
<feature type="transmembrane region" description="Helical" evidence="5">
    <location>
        <begin position="251"/>
        <end position="270"/>
    </location>
</feature>
<evidence type="ECO:0000256" key="4">
    <source>
        <dbReference type="ARBA" id="ARBA00023136"/>
    </source>
</evidence>
<feature type="transmembrane region" description="Helical" evidence="5">
    <location>
        <begin position="205"/>
        <end position="222"/>
    </location>
</feature>
<feature type="transmembrane region" description="Helical" evidence="5">
    <location>
        <begin position="136"/>
        <end position="158"/>
    </location>
</feature>
<feature type="transmembrane region" description="Helical" evidence="5">
    <location>
        <begin position="301"/>
        <end position="321"/>
    </location>
</feature>
<dbReference type="STRING" id="717606.PaecuDRAFT_4147"/>
<feature type="transmembrane region" description="Helical" evidence="5">
    <location>
        <begin position="51"/>
        <end position="68"/>
    </location>
</feature>
<dbReference type="RefSeq" id="WP_006040130.1">
    <property type="nucleotide sequence ID" value="NZ_AEDD01000012.1"/>
</dbReference>
<feature type="domain" description="O-antigen ligase-related" evidence="6">
    <location>
        <begin position="308"/>
        <end position="452"/>
    </location>
</feature>
<evidence type="ECO:0000313" key="7">
    <source>
        <dbReference type="EMBL" id="EFM09144.1"/>
    </source>
</evidence>